<dbReference type="eggNOG" id="ENOG503066B">
    <property type="taxonomic scope" value="Bacteria"/>
</dbReference>
<reference evidence="1 2" key="1">
    <citation type="journal article" date="2011" name="J. Bacteriol.">
        <title>Complete genome sequence of Paenibacillus polymyxa SC2, a strain of plant growth-promoting Rhizobacterium with broad-spectrum antimicrobial activity.</title>
        <authorList>
            <person name="Ma M."/>
            <person name="Wang C."/>
            <person name="Ding Y."/>
            <person name="Li L."/>
            <person name="Shen D."/>
            <person name="Jiang X."/>
            <person name="Guan D."/>
            <person name="Cao F."/>
            <person name="Chen H."/>
            <person name="Feng R."/>
            <person name="Wang X."/>
            <person name="Ge Y."/>
            <person name="Yao L."/>
            <person name="Bing X."/>
            <person name="Yang X."/>
            <person name="Li J."/>
            <person name="Du B."/>
        </authorList>
    </citation>
    <scope>NUCLEOTIDE SEQUENCE [LARGE SCALE GENOMIC DNA]</scope>
    <source>
        <strain evidence="1 2">SC2</strain>
        <plasmid evidence="2">pSC2</plasmid>
    </source>
</reference>
<dbReference type="AlphaFoldDB" id="E3EKH7"/>
<evidence type="ECO:0000313" key="1">
    <source>
        <dbReference type="EMBL" id="ADO59809.1"/>
    </source>
</evidence>
<sequence length="427" mass="49603">MRTITELQETILCHNCGEIVIVFFEKYGYKLVEMLPECVKKEHDGIEGLCCACCDEEIQVMDNYYIFTVGDEIIDEIADRVGEDMGGCEHCEGEKRWNLVNAYNNDPYDKSSRMDSPEGMSISAYLYDQDVPEELFQILCTHIQCKCSYGRESGHSDDFYGGIFDLNDEIYTKRDIEDYWGFKYEAFSEFSQQYEETIEVEALHQFKTHLSHYPMLALEHKTGRAIYRTLKKHFDAKGYTVLTNGLAKLYRGRTRRMDTSVPLEKHQMWAPPVGLPQHGRYNCVGIPVLYVTDCLESIPYEIHPTHEDIIDIGEFRITKDELFIFDLGSFEPTFQGFFNEMNEETKLVKEAYLLPNFIGTCCSYIGYHGIKYEGVHGEKLSYTNYALFNIESEEDIKINNIISYKPQFTIEMKEISKLPYSTLDSEF</sequence>
<accession>E3EKH7</accession>
<proteinExistence type="predicted"/>
<evidence type="ECO:0008006" key="3">
    <source>
        <dbReference type="Google" id="ProtNLM"/>
    </source>
</evidence>
<dbReference type="Proteomes" id="UP000006868">
    <property type="component" value="Plasmid pSC2"/>
</dbReference>
<keyword evidence="1" id="KW-0614">Plasmid</keyword>
<evidence type="ECO:0000313" key="2">
    <source>
        <dbReference type="Proteomes" id="UP000006868"/>
    </source>
</evidence>
<dbReference type="KEGG" id="ppm:PPSC2_26115"/>
<name>E3EKH7_PAEPS</name>
<gene>
    <name evidence="1" type="ORF">PPSC2_26115</name>
</gene>
<dbReference type="RefSeq" id="WP_013386223.1">
    <property type="nucleotide sequence ID" value="NC_014628.2"/>
</dbReference>
<dbReference type="OrthoDB" id="2794062at2"/>
<dbReference type="HOGENOM" id="CLU_634379_0_0_9"/>
<organism evidence="1 2">
    <name type="scientific">Paenibacillus polymyxa (strain SC2)</name>
    <name type="common">Bacillus polymyxa</name>
    <dbReference type="NCBI Taxonomy" id="886882"/>
    <lineage>
        <taxon>Bacteria</taxon>
        <taxon>Bacillati</taxon>
        <taxon>Bacillota</taxon>
        <taxon>Bacilli</taxon>
        <taxon>Bacillales</taxon>
        <taxon>Paenibacillaceae</taxon>
        <taxon>Paenibacillus</taxon>
    </lineage>
</organism>
<dbReference type="EMBL" id="CP002214">
    <property type="protein sequence ID" value="ADO59809.1"/>
    <property type="molecule type" value="Genomic_DNA"/>
</dbReference>
<geneLocation type="plasmid" evidence="1 2">
    <name>pSC2</name>
</geneLocation>
<dbReference type="PATRIC" id="fig|886882.15.peg.5499"/>
<protein>
    <recommendedName>
        <fullName evidence="3">RES domain-containing protein</fullName>
    </recommendedName>
</protein>